<keyword evidence="3" id="KW-1185">Reference proteome</keyword>
<reference evidence="2" key="1">
    <citation type="journal article" date="2022" name="bioRxiv">
        <title>Sequencing and chromosome-scale assembly of the giantPleurodeles waltlgenome.</title>
        <authorList>
            <person name="Brown T."/>
            <person name="Elewa A."/>
            <person name="Iarovenko S."/>
            <person name="Subramanian E."/>
            <person name="Araus A.J."/>
            <person name="Petzold A."/>
            <person name="Susuki M."/>
            <person name="Suzuki K.-i.T."/>
            <person name="Hayashi T."/>
            <person name="Toyoda A."/>
            <person name="Oliveira C."/>
            <person name="Osipova E."/>
            <person name="Leigh N.D."/>
            <person name="Simon A."/>
            <person name="Yun M.H."/>
        </authorList>
    </citation>
    <scope>NUCLEOTIDE SEQUENCE</scope>
    <source>
        <strain evidence="2">20211129_DDA</strain>
        <tissue evidence="2">Liver</tissue>
    </source>
</reference>
<sequence>MTRNQKKEPYCMTVGHIALETLTNIQGVLELSVAGQLQLVMNEIQRQRAEFSTVKKKLWDLGVEFSMQFPDLLRVITLSGVQFFLTPQEAWSWEECRPGLRPSGEQHTRKRKRCALSRRRGSPTAEEV</sequence>
<accession>A0AAV7MW52</accession>
<dbReference type="Proteomes" id="UP001066276">
    <property type="component" value="Chromosome 9"/>
</dbReference>
<dbReference type="AlphaFoldDB" id="A0AAV7MW52"/>
<protein>
    <submittedName>
        <fullName evidence="2">Uncharacterized protein</fullName>
    </submittedName>
</protein>
<dbReference type="InterPro" id="IPR042566">
    <property type="entry name" value="L1_C"/>
</dbReference>
<comment type="caution">
    <text evidence="2">The sequence shown here is derived from an EMBL/GenBank/DDBJ whole genome shotgun (WGS) entry which is preliminary data.</text>
</comment>
<gene>
    <name evidence="2" type="ORF">NDU88_001995</name>
</gene>
<organism evidence="2 3">
    <name type="scientific">Pleurodeles waltl</name>
    <name type="common">Iberian ribbed newt</name>
    <dbReference type="NCBI Taxonomy" id="8319"/>
    <lineage>
        <taxon>Eukaryota</taxon>
        <taxon>Metazoa</taxon>
        <taxon>Chordata</taxon>
        <taxon>Craniata</taxon>
        <taxon>Vertebrata</taxon>
        <taxon>Euteleostomi</taxon>
        <taxon>Amphibia</taxon>
        <taxon>Batrachia</taxon>
        <taxon>Caudata</taxon>
        <taxon>Salamandroidea</taxon>
        <taxon>Salamandridae</taxon>
        <taxon>Pleurodelinae</taxon>
        <taxon>Pleurodeles</taxon>
    </lineage>
</organism>
<feature type="region of interest" description="Disordered" evidence="1">
    <location>
        <begin position="100"/>
        <end position="128"/>
    </location>
</feature>
<feature type="compositionally biased region" description="Basic residues" evidence="1">
    <location>
        <begin position="108"/>
        <end position="121"/>
    </location>
</feature>
<proteinExistence type="predicted"/>
<dbReference type="EMBL" id="JANPWB010000013">
    <property type="protein sequence ID" value="KAJ1104585.1"/>
    <property type="molecule type" value="Genomic_DNA"/>
</dbReference>
<evidence type="ECO:0000313" key="2">
    <source>
        <dbReference type="EMBL" id="KAJ1104585.1"/>
    </source>
</evidence>
<evidence type="ECO:0000256" key="1">
    <source>
        <dbReference type="SAM" id="MobiDB-lite"/>
    </source>
</evidence>
<evidence type="ECO:0000313" key="3">
    <source>
        <dbReference type="Proteomes" id="UP001066276"/>
    </source>
</evidence>
<dbReference type="Gene3D" id="3.30.250.20">
    <property type="entry name" value="L1 transposable element, C-terminal domain"/>
    <property type="match status" value="1"/>
</dbReference>
<name>A0AAV7MW52_PLEWA</name>